<reference evidence="2" key="1">
    <citation type="submission" date="2021-11" db="EMBL/GenBank/DDBJ databases">
        <authorList>
            <person name="Schell T."/>
        </authorList>
    </citation>
    <scope>NUCLEOTIDE SEQUENCE</scope>
    <source>
        <strain evidence="2">M5</strain>
    </source>
</reference>
<feature type="compositionally biased region" description="Polar residues" evidence="1">
    <location>
        <begin position="545"/>
        <end position="558"/>
    </location>
</feature>
<evidence type="ECO:0000313" key="3">
    <source>
        <dbReference type="Proteomes" id="UP000789390"/>
    </source>
</evidence>
<dbReference type="EMBL" id="CAKKLH010000223">
    <property type="protein sequence ID" value="CAH0106211.1"/>
    <property type="molecule type" value="Genomic_DNA"/>
</dbReference>
<feature type="region of interest" description="Disordered" evidence="1">
    <location>
        <begin position="76"/>
        <end position="108"/>
    </location>
</feature>
<dbReference type="Proteomes" id="UP000789390">
    <property type="component" value="Unassembled WGS sequence"/>
</dbReference>
<dbReference type="OrthoDB" id="6355317at2759"/>
<feature type="compositionally biased region" description="Polar residues" evidence="1">
    <location>
        <begin position="311"/>
        <end position="323"/>
    </location>
</feature>
<name>A0A8J2WGA7_9CRUS</name>
<evidence type="ECO:0000256" key="1">
    <source>
        <dbReference type="SAM" id="MobiDB-lite"/>
    </source>
</evidence>
<gene>
    <name evidence="2" type="ORF">DGAL_LOCUS9362</name>
</gene>
<keyword evidence="3" id="KW-1185">Reference proteome</keyword>
<evidence type="ECO:0000313" key="2">
    <source>
        <dbReference type="EMBL" id="CAH0106211.1"/>
    </source>
</evidence>
<accession>A0A8J2WGA7</accession>
<feature type="region of interest" description="Disordered" evidence="1">
    <location>
        <begin position="539"/>
        <end position="562"/>
    </location>
</feature>
<feature type="region of interest" description="Disordered" evidence="1">
    <location>
        <begin position="301"/>
        <end position="323"/>
    </location>
</feature>
<sequence>MNWSGGYKNRFRPNTEIRKTAFQQQSRIILVDLVKNDGLEQASHISKSIEKEFSNISPKKETVLIDNNIPIQREHFGTPFHNIPCGSSSDTEGSGNDELSDTNYSPYSLDQESAADHHIAKMSEENQVNVLSSHNMVDAEYYEDLNSSEVLFPQQSSQTSTFVNNSDIECLTPPPYLDRNPYYSSPNLSFLTPVIHRENNTFGYSAMEERFCKPGFDQNSNLHNFSHSTSLTEKTVFTENSMFKTPVQTDSRKASSTTICSQFVPVNVTPAQRKQVHFCSSYQESTAKDKDNNFSVRNQVNVSSPDREQYENSGVNTPPNRRILRTSSVEPRSTPTPYYVNQHFNYPTPNLSSSTTGMHHENLIAFPTIDQRIPRLEGSTVHNLPYSTPINTNKKKPAVFPTTPIKPKAVKHNIPDQANYSLPALDATPVQRKQVQFAPSATPRKTKINVNITEVSNKEISSLKTSTFGTSATSFTNGSSMDLMECQTSPANKEEQSVAIIEGTVSAHHDSCREETNCFVQPSNEIVKVDPLPSLVIPREKTSNTHDNYNKQADPKSTNQKRKLCATSWKTSFRKKLHRRSMQHCCGRTVIQKIKIRDAETQTSP</sequence>
<comment type="caution">
    <text evidence="2">The sequence shown here is derived from an EMBL/GenBank/DDBJ whole genome shotgun (WGS) entry which is preliminary data.</text>
</comment>
<protein>
    <submittedName>
        <fullName evidence="2">Uncharacterized protein</fullName>
    </submittedName>
</protein>
<feature type="compositionally biased region" description="Polar residues" evidence="1">
    <location>
        <begin position="85"/>
        <end position="94"/>
    </location>
</feature>
<proteinExistence type="predicted"/>
<dbReference type="AlphaFoldDB" id="A0A8J2WGA7"/>
<organism evidence="2 3">
    <name type="scientific">Daphnia galeata</name>
    <dbReference type="NCBI Taxonomy" id="27404"/>
    <lineage>
        <taxon>Eukaryota</taxon>
        <taxon>Metazoa</taxon>
        <taxon>Ecdysozoa</taxon>
        <taxon>Arthropoda</taxon>
        <taxon>Crustacea</taxon>
        <taxon>Branchiopoda</taxon>
        <taxon>Diplostraca</taxon>
        <taxon>Cladocera</taxon>
        <taxon>Anomopoda</taxon>
        <taxon>Daphniidae</taxon>
        <taxon>Daphnia</taxon>
    </lineage>
</organism>